<name>K6C316_9BACI</name>
<dbReference type="SUPFAM" id="SSF49764">
    <property type="entry name" value="HSP20-like chaperones"/>
    <property type="match status" value="1"/>
</dbReference>
<evidence type="ECO:0000313" key="4">
    <source>
        <dbReference type="EMBL" id="EKN65510.1"/>
    </source>
</evidence>
<dbReference type="InterPro" id="IPR008978">
    <property type="entry name" value="HSP20-like_chaperone"/>
</dbReference>
<gene>
    <name evidence="4" type="ORF">BABA_20266</name>
</gene>
<feature type="domain" description="SHSP" evidence="3">
    <location>
        <begin position="31"/>
        <end position="132"/>
    </location>
</feature>
<dbReference type="OrthoDB" id="2942082at2"/>
<comment type="similarity">
    <text evidence="1 2">Belongs to the small heat shock protein (HSP20) family.</text>
</comment>
<proteinExistence type="inferred from homology"/>
<dbReference type="CDD" id="cd06464">
    <property type="entry name" value="ACD_sHsps-like"/>
    <property type="match status" value="1"/>
</dbReference>
<evidence type="ECO:0000259" key="3">
    <source>
        <dbReference type="PROSITE" id="PS01031"/>
    </source>
</evidence>
<dbReference type="eggNOG" id="COG0071">
    <property type="taxonomic scope" value="Bacteria"/>
</dbReference>
<dbReference type="PATRIC" id="fig|1117379.3.peg.4202"/>
<dbReference type="Proteomes" id="UP000006316">
    <property type="component" value="Unassembled WGS sequence"/>
</dbReference>
<accession>K6C316</accession>
<sequence length="132" mass="15438">MKKKKQPQNQTLNFDLVEKWLENFFLDPLTSYFDQTQFQIDLYETEKQWIVEAILSEFEASEIKVFIEEKKLTISALQYPPTADQNKKMRSIEFPFLVTTQEVSAAFSNGILEIFISKTEKGSGKNRFITLP</sequence>
<dbReference type="Pfam" id="PF00011">
    <property type="entry name" value="HSP20"/>
    <property type="match status" value="1"/>
</dbReference>
<dbReference type="InterPro" id="IPR002068">
    <property type="entry name" value="A-crystallin/Hsp20_dom"/>
</dbReference>
<dbReference type="PROSITE" id="PS01031">
    <property type="entry name" value="SHSP"/>
    <property type="match status" value="1"/>
</dbReference>
<evidence type="ECO:0000256" key="1">
    <source>
        <dbReference type="PROSITE-ProRule" id="PRU00285"/>
    </source>
</evidence>
<keyword evidence="5" id="KW-1185">Reference proteome</keyword>
<dbReference type="STRING" id="1117379.BABA_20266"/>
<organism evidence="4 5">
    <name type="scientific">Neobacillus bataviensis LMG 21833</name>
    <dbReference type="NCBI Taxonomy" id="1117379"/>
    <lineage>
        <taxon>Bacteria</taxon>
        <taxon>Bacillati</taxon>
        <taxon>Bacillota</taxon>
        <taxon>Bacilli</taxon>
        <taxon>Bacillales</taxon>
        <taxon>Bacillaceae</taxon>
        <taxon>Neobacillus</taxon>
    </lineage>
</organism>
<evidence type="ECO:0000256" key="2">
    <source>
        <dbReference type="RuleBase" id="RU003616"/>
    </source>
</evidence>
<protein>
    <recommendedName>
        <fullName evidence="3">SHSP domain-containing protein</fullName>
    </recommendedName>
</protein>
<evidence type="ECO:0000313" key="5">
    <source>
        <dbReference type="Proteomes" id="UP000006316"/>
    </source>
</evidence>
<dbReference type="Gene3D" id="2.60.40.790">
    <property type="match status" value="1"/>
</dbReference>
<comment type="caution">
    <text evidence="4">The sequence shown here is derived from an EMBL/GenBank/DDBJ whole genome shotgun (WGS) entry which is preliminary data.</text>
</comment>
<dbReference type="RefSeq" id="WP_007087046.1">
    <property type="nucleotide sequence ID" value="NZ_AJLS01000132.1"/>
</dbReference>
<dbReference type="EMBL" id="AJLS01000132">
    <property type="protein sequence ID" value="EKN65510.1"/>
    <property type="molecule type" value="Genomic_DNA"/>
</dbReference>
<reference evidence="4 5" key="1">
    <citation type="journal article" date="2012" name="Front. Microbiol.">
        <title>Redundancy and modularity in membrane-associated dissimilatory nitrate reduction in Bacillus.</title>
        <authorList>
            <person name="Heylen K."/>
            <person name="Keltjens J."/>
        </authorList>
    </citation>
    <scope>NUCLEOTIDE SEQUENCE [LARGE SCALE GENOMIC DNA]</scope>
    <source>
        <strain evidence="5">LMG 21833T</strain>
    </source>
</reference>
<dbReference type="AlphaFoldDB" id="K6C316"/>